<dbReference type="Gene3D" id="2.60.40.1110">
    <property type="match status" value="1"/>
</dbReference>
<evidence type="ECO:0000256" key="17">
    <source>
        <dbReference type="ARBA" id="ARBA00023242"/>
    </source>
</evidence>
<dbReference type="InterPro" id="IPR051281">
    <property type="entry name" value="Dual-spec_lipid-protein_phosph"/>
</dbReference>
<dbReference type="FunFam" id="3.90.190.10:FF:000029">
    <property type="entry name" value="Phosphatidylinositol 3,4,5-trisphosphate 3-phosphatase and dual-specificity protein phosphatase PTEN"/>
    <property type="match status" value="1"/>
</dbReference>
<dbReference type="GO" id="GO:0048870">
    <property type="term" value="P:cell motility"/>
    <property type="evidence" value="ECO:0007669"/>
    <property type="project" value="TreeGrafter"/>
</dbReference>
<comment type="similarity">
    <text evidence="5">Belongs to the PTEN phosphatase protein family.</text>
</comment>
<dbReference type="Pfam" id="PF10409">
    <property type="entry name" value="PTEN_C2"/>
    <property type="match status" value="1"/>
</dbReference>
<comment type="catalytic activity">
    <reaction evidence="24">
        <text>1D-myo-inositol 1,3,4,5-tetrakisphosphate + H2O = 1D-myo-inositol 1,4,5-trisphosphate + phosphate</text>
        <dbReference type="Rhea" id="RHEA:77155"/>
        <dbReference type="ChEBI" id="CHEBI:15377"/>
        <dbReference type="ChEBI" id="CHEBI:43474"/>
        <dbReference type="ChEBI" id="CHEBI:57895"/>
        <dbReference type="ChEBI" id="CHEBI:203600"/>
    </reaction>
    <physiologicalReaction direction="left-to-right" evidence="24">
        <dbReference type="Rhea" id="RHEA:77156"/>
    </physiologicalReaction>
</comment>
<feature type="compositionally biased region" description="Low complexity" evidence="31">
    <location>
        <begin position="350"/>
        <end position="376"/>
    </location>
</feature>
<name>A0A8J1UN60_OWEFU</name>
<evidence type="ECO:0000256" key="13">
    <source>
        <dbReference type="ARBA" id="ARBA00022902"/>
    </source>
</evidence>
<evidence type="ECO:0000256" key="8">
    <source>
        <dbReference type="ARBA" id="ARBA00013081"/>
    </source>
</evidence>
<evidence type="ECO:0000256" key="26">
    <source>
        <dbReference type="ARBA" id="ARBA00043762"/>
    </source>
</evidence>
<feature type="compositionally biased region" description="Acidic residues" evidence="31">
    <location>
        <begin position="399"/>
        <end position="418"/>
    </location>
</feature>
<dbReference type="InterPro" id="IPR029021">
    <property type="entry name" value="Prot-tyrosine_phosphatase-like"/>
</dbReference>
<keyword evidence="18" id="KW-0966">Cell projection</keyword>
<dbReference type="PIRSF" id="PIRSF038025">
    <property type="entry name" value="PTEN"/>
    <property type="match status" value="1"/>
</dbReference>
<dbReference type="GO" id="GO:0014069">
    <property type="term" value="C:postsynaptic density"/>
    <property type="evidence" value="ECO:0007669"/>
    <property type="project" value="UniProtKB-SubCell"/>
</dbReference>
<evidence type="ECO:0000256" key="24">
    <source>
        <dbReference type="ARBA" id="ARBA00043734"/>
    </source>
</evidence>
<keyword evidence="12" id="KW-0832">Ubl conjugation</keyword>
<evidence type="ECO:0000256" key="22">
    <source>
        <dbReference type="ARBA" id="ARBA00034338"/>
    </source>
</evidence>
<evidence type="ECO:0000256" key="7">
    <source>
        <dbReference type="ARBA" id="ARBA00013064"/>
    </source>
</evidence>
<dbReference type="InterPro" id="IPR035892">
    <property type="entry name" value="C2_domain_sf"/>
</dbReference>
<dbReference type="PROSITE" id="PS50056">
    <property type="entry name" value="TYR_PHOSPHATASE_2"/>
    <property type="match status" value="1"/>
</dbReference>
<dbReference type="GO" id="GO:0043491">
    <property type="term" value="P:phosphatidylinositol 3-kinase/protein kinase B signal transduction"/>
    <property type="evidence" value="ECO:0007669"/>
    <property type="project" value="TreeGrafter"/>
</dbReference>
<accession>A0A8J1UN60</accession>
<dbReference type="GO" id="GO:0005829">
    <property type="term" value="C:cytosol"/>
    <property type="evidence" value="ECO:0007669"/>
    <property type="project" value="TreeGrafter"/>
</dbReference>
<evidence type="ECO:0000256" key="21">
    <source>
        <dbReference type="ARBA" id="ARBA00034268"/>
    </source>
</evidence>
<dbReference type="EMBL" id="CAIIXF020000009">
    <property type="protein sequence ID" value="CAH1793904.1"/>
    <property type="molecule type" value="Genomic_DNA"/>
</dbReference>
<evidence type="ECO:0000256" key="6">
    <source>
        <dbReference type="ARBA" id="ARBA00013015"/>
    </source>
</evidence>
<keyword evidence="11" id="KW-0378">Hydrolase</keyword>
<dbReference type="InterPro" id="IPR016130">
    <property type="entry name" value="Tyr_Pase_AS"/>
</dbReference>
<keyword evidence="14" id="KW-0904">Protein phosphatase</keyword>
<dbReference type="GO" id="GO:0008285">
    <property type="term" value="P:negative regulation of cell population proliferation"/>
    <property type="evidence" value="ECO:0007669"/>
    <property type="project" value="InterPro"/>
</dbReference>
<comment type="subcellular location">
    <subcellularLocation>
        <location evidence="4">Cell projection</location>
        <location evidence="4">Dendritic spine</location>
    </subcellularLocation>
    <subcellularLocation>
        <location evidence="3">Cytoplasm</location>
    </subcellularLocation>
    <subcellularLocation>
        <location evidence="2">Nucleus</location>
        <location evidence="2">PML body</location>
    </subcellularLocation>
    <subcellularLocation>
        <location evidence="19">Postsynaptic density</location>
    </subcellularLocation>
</comment>
<dbReference type="InterPro" id="IPR045101">
    <property type="entry name" value="PTP_PTEN"/>
</dbReference>
<evidence type="ECO:0000256" key="25">
    <source>
        <dbReference type="ARBA" id="ARBA00043760"/>
    </source>
</evidence>
<dbReference type="SMART" id="SM01326">
    <property type="entry name" value="PTEN_C2"/>
    <property type="match status" value="1"/>
</dbReference>
<comment type="catalytic activity">
    <reaction evidence="30">
        <text>O-phospho-L-tyrosyl-[protein] + H2O = L-tyrosyl-[protein] + phosphate</text>
        <dbReference type="Rhea" id="RHEA:10684"/>
        <dbReference type="Rhea" id="RHEA-COMP:10136"/>
        <dbReference type="Rhea" id="RHEA-COMP:20101"/>
        <dbReference type="ChEBI" id="CHEBI:15377"/>
        <dbReference type="ChEBI" id="CHEBI:43474"/>
        <dbReference type="ChEBI" id="CHEBI:46858"/>
        <dbReference type="ChEBI" id="CHEBI:61978"/>
        <dbReference type="EC" id="3.1.3.48"/>
    </reaction>
    <physiologicalReaction direction="left-to-right" evidence="30">
        <dbReference type="Rhea" id="RHEA:10685"/>
    </physiologicalReaction>
</comment>
<dbReference type="OrthoDB" id="16692at2759"/>
<dbReference type="InterPro" id="IPR017361">
    <property type="entry name" value="Bifunc_PIno_P3_Pase/Pase_PTEN"/>
</dbReference>
<gene>
    <name evidence="32" type="ORF">OFUS_LOCUS18691</name>
</gene>
<evidence type="ECO:0000256" key="1">
    <source>
        <dbReference type="ARBA" id="ARBA00001946"/>
    </source>
</evidence>
<dbReference type="InterPro" id="IPR000387">
    <property type="entry name" value="Tyr_Pase_dom"/>
</dbReference>
<reference evidence="32" key="1">
    <citation type="submission" date="2022-03" db="EMBL/GenBank/DDBJ databases">
        <authorList>
            <person name="Martin C."/>
        </authorList>
    </citation>
    <scope>NUCLEOTIDE SEQUENCE</scope>
</reference>
<dbReference type="GO" id="GO:0004725">
    <property type="term" value="F:protein tyrosine phosphatase activity"/>
    <property type="evidence" value="ECO:0007669"/>
    <property type="project" value="UniProtKB-EC"/>
</dbReference>
<evidence type="ECO:0000256" key="19">
    <source>
        <dbReference type="ARBA" id="ARBA00034105"/>
    </source>
</evidence>
<protein>
    <recommendedName>
        <fullName evidence="22">Phosphatidylinositol 3,4,5-trisphosphate 3-phosphatase and dual-specificity protein phosphatase PTEN</fullName>
        <ecNumber evidence="8">3.1.3.16</ecNumber>
        <ecNumber evidence="7">3.1.3.48</ecNumber>
        <ecNumber evidence="6">3.1.3.67</ecNumber>
    </recommendedName>
    <alternativeName>
        <fullName evidence="27">Inositol polyphosphate 3-phosphatase</fullName>
    </alternativeName>
    <alternativeName>
        <fullName evidence="23">Phosphatase and tensin homolog</fullName>
    </alternativeName>
</protein>
<comment type="catalytic activity">
    <reaction evidence="21">
        <text>1,2-dioctanoyl-sn-glycero-3-phospho-(1D-myo-inositol-3,4,5-trisphosphate) + H2O = 1,2-dioctanoyl-sn-glycero-3-phospho-(1D-myo-inositol-4,5-bisphosphate) + phosphate</text>
        <dbReference type="Rhea" id="RHEA:43552"/>
        <dbReference type="ChEBI" id="CHEBI:15377"/>
        <dbReference type="ChEBI" id="CHEBI:43474"/>
        <dbReference type="ChEBI" id="CHEBI:83416"/>
        <dbReference type="ChEBI" id="CHEBI:83419"/>
    </reaction>
    <physiologicalReaction direction="left-to-right" evidence="21">
        <dbReference type="Rhea" id="RHEA:43553"/>
    </physiologicalReaction>
</comment>
<keyword evidence="10" id="KW-0053">Apoptosis</keyword>
<dbReference type="GO" id="GO:0007399">
    <property type="term" value="P:nervous system development"/>
    <property type="evidence" value="ECO:0007669"/>
    <property type="project" value="UniProtKB-KW"/>
</dbReference>
<dbReference type="CDD" id="cd14509">
    <property type="entry name" value="PTP_PTEN"/>
    <property type="match status" value="1"/>
</dbReference>
<evidence type="ECO:0000256" key="30">
    <source>
        <dbReference type="ARBA" id="ARBA00051341"/>
    </source>
</evidence>
<evidence type="ECO:0000256" key="4">
    <source>
        <dbReference type="ARBA" id="ARBA00004552"/>
    </source>
</evidence>
<dbReference type="GO" id="GO:0050793">
    <property type="term" value="P:regulation of developmental process"/>
    <property type="evidence" value="ECO:0007669"/>
    <property type="project" value="UniProtKB-ARBA"/>
</dbReference>
<dbReference type="InterPro" id="IPR003595">
    <property type="entry name" value="Tyr_Pase_cat"/>
</dbReference>
<dbReference type="GO" id="GO:0051800">
    <property type="term" value="F:phosphatidylinositol-3,4-bisphosphate 3-phosphatase activity"/>
    <property type="evidence" value="ECO:0007669"/>
    <property type="project" value="InterPro"/>
</dbReference>
<evidence type="ECO:0000256" key="10">
    <source>
        <dbReference type="ARBA" id="ARBA00022703"/>
    </source>
</evidence>
<comment type="catalytic activity">
    <reaction evidence="20">
        <text>1,2-dihexadecanoyl-sn-glycero-3-phospho-(1D-myo-inositol-3,4,5-trisphosphate) + H2O = 1,2-dihexadecanoyl-sn-glycero-3-phospho-(1D-myo-inositol-4,5-bisphosphate) + phosphate</text>
        <dbReference type="Rhea" id="RHEA:43560"/>
        <dbReference type="ChEBI" id="CHEBI:15377"/>
        <dbReference type="ChEBI" id="CHEBI:43474"/>
        <dbReference type="ChEBI" id="CHEBI:83420"/>
        <dbReference type="ChEBI" id="CHEBI:83423"/>
    </reaction>
    <physiologicalReaction direction="left-to-right" evidence="20">
        <dbReference type="Rhea" id="RHEA:43561"/>
    </physiologicalReaction>
</comment>
<keyword evidence="17" id="KW-0539">Nucleus</keyword>
<evidence type="ECO:0000256" key="11">
    <source>
        <dbReference type="ARBA" id="ARBA00022801"/>
    </source>
</evidence>
<dbReference type="PROSITE" id="PS51181">
    <property type="entry name" value="PPASE_TENSIN"/>
    <property type="match status" value="1"/>
</dbReference>
<evidence type="ECO:0000256" key="23">
    <source>
        <dbReference type="ARBA" id="ARBA00034370"/>
    </source>
</evidence>
<dbReference type="AlphaFoldDB" id="A0A8J1UN60"/>
<comment type="catalytic activity">
    <reaction evidence="28">
        <text>O-phospho-L-seryl-[protein] + H2O = L-seryl-[protein] + phosphate</text>
        <dbReference type="Rhea" id="RHEA:20629"/>
        <dbReference type="Rhea" id="RHEA-COMP:9863"/>
        <dbReference type="Rhea" id="RHEA-COMP:11604"/>
        <dbReference type="ChEBI" id="CHEBI:15377"/>
        <dbReference type="ChEBI" id="CHEBI:29999"/>
        <dbReference type="ChEBI" id="CHEBI:43474"/>
        <dbReference type="ChEBI" id="CHEBI:83421"/>
        <dbReference type="EC" id="3.1.3.16"/>
    </reaction>
    <physiologicalReaction direction="left-to-right" evidence="28">
        <dbReference type="Rhea" id="RHEA:20630"/>
    </physiologicalReaction>
</comment>
<evidence type="ECO:0000256" key="20">
    <source>
        <dbReference type="ARBA" id="ARBA00034256"/>
    </source>
</evidence>
<evidence type="ECO:0000313" key="33">
    <source>
        <dbReference type="Proteomes" id="UP000749559"/>
    </source>
</evidence>
<dbReference type="SMART" id="SM01301">
    <property type="entry name" value="PTPlike_phytase"/>
    <property type="match status" value="1"/>
</dbReference>
<sequence>MMANKIKGLVSRNKRRYQEDGFDLDLTYIRPNLIAMGFPAEKLEGVYRNHIEDVVRFLEQKHKDHYKVYNLCSEREYDETKFHSRVAKYAFDDHHPPQLELIPSFCEDVDKWLRKDEKNVAAIHCKAGKGRTGVMICAYLLHRGKFQDVDEVLQFYGVARTRDEKGVTIPSQRRYVQYYGQLIKHNLTYHCVPLLLQAIKFETLPLYNSGTCNPLFTMHQSKVKTYTSPVYETPKKGKELMMTLDKPTVTCGDIMVEFFNKPKRPGKKEKMLHFWFNTFFVREKEQLRQLNGSQEPNGDSIYLSSGEYLTLTIPKEELDKASKDKAHKLFSPNFKVKLYFTKTDSSTTSTMFSSSSSHPITSSSQASIQSNASLASGERRGGGGFLACPQDSRESGLSDSDDQLSDGDDTDTDDEEWRDFEVTHV</sequence>
<comment type="caution">
    <text evidence="32">The sequence shown here is derived from an EMBL/GenBank/DDBJ whole genome shotgun (WGS) entry which is preliminary data.</text>
</comment>
<dbReference type="GO" id="GO:0006915">
    <property type="term" value="P:apoptotic process"/>
    <property type="evidence" value="ECO:0007669"/>
    <property type="project" value="UniProtKB-KW"/>
</dbReference>
<dbReference type="GO" id="GO:0004722">
    <property type="term" value="F:protein serine/threonine phosphatase activity"/>
    <property type="evidence" value="ECO:0007669"/>
    <property type="project" value="UniProtKB-EC"/>
</dbReference>
<evidence type="ECO:0000256" key="12">
    <source>
        <dbReference type="ARBA" id="ARBA00022843"/>
    </source>
</evidence>
<dbReference type="Pfam" id="PF22785">
    <property type="entry name" value="Tc-R-P"/>
    <property type="match status" value="1"/>
</dbReference>
<evidence type="ECO:0000256" key="29">
    <source>
        <dbReference type="ARBA" id="ARBA00048832"/>
    </source>
</evidence>
<dbReference type="GO" id="GO:0051717">
    <property type="term" value="F:inositol-1,3,4,5-tetrakisphosphate 3-phosphatase activity"/>
    <property type="evidence" value="ECO:0007669"/>
    <property type="project" value="InterPro"/>
</dbReference>
<organism evidence="32 33">
    <name type="scientific">Owenia fusiformis</name>
    <name type="common">Polychaete worm</name>
    <dbReference type="NCBI Taxonomy" id="6347"/>
    <lineage>
        <taxon>Eukaryota</taxon>
        <taxon>Metazoa</taxon>
        <taxon>Spiralia</taxon>
        <taxon>Lophotrochozoa</taxon>
        <taxon>Annelida</taxon>
        <taxon>Polychaeta</taxon>
        <taxon>Sedentaria</taxon>
        <taxon>Canalipalpata</taxon>
        <taxon>Sabellida</taxon>
        <taxon>Oweniida</taxon>
        <taxon>Oweniidae</taxon>
        <taxon>Owenia</taxon>
    </lineage>
</organism>
<dbReference type="SUPFAM" id="SSF49562">
    <property type="entry name" value="C2 domain (Calcium/lipid-binding domain, CaLB)"/>
    <property type="match status" value="1"/>
</dbReference>
<evidence type="ECO:0000256" key="27">
    <source>
        <dbReference type="ARBA" id="ARBA00044309"/>
    </source>
</evidence>
<keyword evidence="33" id="KW-1185">Reference proteome</keyword>
<dbReference type="SUPFAM" id="SSF52799">
    <property type="entry name" value="(Phosphotyrosine protein) phosphatases II"/>
    <property type="match status" value="1"/>
</dbReference>
<dbReference type="InterPro" id="IPR014020">
    <property type="entry name" value="Tensin_C2-dom"/>
</dbReference>
<dbReference type="EC" id="3.1.3.16" evidence="8"/>
<evidence type="ECO:0000256" key="3">
    <source>
        <dbReference type="ARBA" id="ARBA00004496"/>
    </source>
</evidence>
<dbReference type="PANTHER" id="PTHR12305:SF81">
    <property type="entry name" value="PHOSPHATIDYLINOSITOL 3,4,5-TRISPHOSPHATE 3-PHOSPHATASE AND DUAL-SPECIFICITY PROTEIN PHOSPHATASE PTEN"/>
    <property type="match status" value="1"/>
</dbReference>
<evidence type="ECO:0000256" key="5">
    <source>
        <dbReference type="ARBA" id="ARBA00007881"/>
    </source>
</evidence>
<dbReference type="GO" id="GO:0046856">
    <property type="term" value="P:phosphatidylinositol dephosphorylation"/>
    <property type="evidence" value="ECO:0007669"/>
    <property type="project" value="InterPro"/>
</dbReference>
<dbReference type="PANTHER" id="PTHR12305">
    <property type="entry name" value="PHOSPHATASE WITH HOMOLOGY TO TENSIN"/>
    <property type="match status" value="1"/>
</dbReference>
<dbReference type="GO" id="GO:0016605">
    <property type="term" value="C:PML body"/>
    <property type="evidence" value="ECO:0007669"/>
    <property type="project" value="UniProtKB-SubCell"/>
</dbReference>
<dbReference type="GO" id="GO:0051896">
    <property type="term" value="P:regulation of phosphatidylinositol 3-kinase/protein kinase B signal transduction"/>
    <property type="evidence" value="ECO:0007669"/>
    <property type="project" value="TreeGrafter"/>
</dbReference>
<comment type="catalytic activity">
    <reaction evidence="25">
        <text>a 1,2-diacyl-sn-glycero-3-phospho-(1D-myo-inositol-3,4,5-trisphosphate) + H2O = a 1,2-diacyl-sn-glycero-3-phospho-(1D-myo-inositol-4,5-bisphosphate) + phosphate</text>
        <dbReference type="Rhea" id="RHEA:25017"/>
        <dbReference type="ChEBI" id="CHEBI:15377"/>
        <dbReference type="ChEBI" id="CHEBI:43474"/>
        <dbReference type="ChEBI" id="CHEBI:57836"/>
        <dbReference type="ChEBI" id="CHEBI:58456"/>
        <dbReference type="EC" id="3.1.3.67"/>
    </reaction>
    <physiologicalReaction direction="left-to-right" evidence="25">
        <dbReference type="Rhea" id="RHEA:25018"/>
    </physiologicalReaction>
</comment>
<keyword evidence="15" id="KW-0770">Synapse</keyword>
<comment type="catalytic activity">
    <reaction evidence="26">
        <text>1D-myo-inositol 1,3,4,5,6-pentakisphosphate + H2O = 1D-myo-inositol 1,4,5,6-tetrakisphosphate + phosphate</text>
        <dbReference type="Rhea" id="RHEA:77143"/>
        <dbReference type="ChEBI" id="CHEBI:15377"/>
        <dbReference type="ChEBI" id="CHEBI:43474"/>
        <dbReference type="ChEBI" id="CHEBI:57627"/>
        <dbReference type="ChEBI" id="CHEBI:57733"/>
    </reaction>
    <physiologicalReaction direction="left-to-right" evidence="26">
        <dbReference type="Rhea" id="RHEA:77144"/>
    </physiologicalReaction>
</comment>
<dbReference type="Proteomes" id="UP000749559">
    <property type="component" value="Unassembled WGS sequence"/>
</dbReference>
<dbReference type="EC" id="3.1.3.48" evidence="7"/>
<dbReference type="GO" id="GO:0005886">
    <property type="term" value="C:plasma membrane"/>
    <property type="evidence" value="ECO:0007669"/>
    <property type="project" value="TreeGrafter"/>
</dbReference>
<evidence type="ECO:0000256" key="9">
    <source>
        <dbReference type="ARBA" id="ARBA00022490"/>
    </source>
</evidence>
<comment type="catalytic activity">
    <reaction evidence="29">
        <text>O-phospho-L-threonyl-[protein] + H2O = L-threonyl-[protein] + phosphate</text>
        <dbReference type="Rhea" id="RHEA:47004"/>
        <dbReference type="Rhea" id="RHEA-COMP:11060"/>
        <dbReference type="Rhea" id="RHEA-COMP:11605"/>
        <dbReference type="ChEBI" id="CHEBI:15377"/>
        <dbReference type="ChEBI" id="CHEBI:30013"/>
        <dbReference type="ChEBI" id="CHEBI:43474"/>
        <dbReference type="ChEBI" id="CHEBI:61977"/>
        <dbReference type="EC" id="3.1.3.16"/>
    </reaction>
    <physiologicalReaction direction="left-to-right" evidence="29">
        <dbReference type="Rhea" id="RHEA:47005"/>
    </physiologicalReaction>
</comment>
<comment type="cofactor">
    <cofactor evidence="1">
        <name>Mg(2+)</name>
        <dbReference type="ChEBI" id="CHEBI:18420"/>
    </cofactor>
</comment>
<evidence type="ECO:0000256" key="15">
    <source>
        <dbReference type="ARBA" id="ARBA00023018"/>
    </source>
</evidence>
<evidence type="ECO:0000256" key="31">
    <source>
        <dbReference type="SAM" id="MobiDB-lite"/>
    </source>
</evidence>
<dbReference type="InterPro" id="IPR029023">
    <property type="entry name" value="Tensin_phosphatase"/>
</dbReference>
<dbReference type="SMART" id="SM00404">
    <property type="entry name" value="PTPc_motif"/>
    <property type="match status" value="1"/>
</dbReference>
<keyword evidence="13" id="KW-0524">Neurogenesis</keyword>
<evidence type="ECO:0000256" key="28">
    <source>
        <dbReference type="ARBA" id="ARBA00047986"/>
    </source>
</evidence>
<dbReference type="PROSITE" id="PS51182">
    <property type="entry name" value="C2_TENSIN"/>
    <property type="match status" value="1"/>
</dbReference>
<evidence type="ECO:0000256" key="2">
    <source>
        <dbReference type="ARBA" id="ARBA00004322"/>
    </source>
</evidence>
<dbReference type="GO" id="GO:0016314">
    <property type="term" value="F:phosphatidylinositol-3,4,5-trisphosphate 3-phosphatase activity"/>
    <property type="evidence" value="ECO:0007669"/>
    <property type="project" value="UniProtKB-EC"/>
</dbReference>
<evidence type="ECO:0000256" key="16">
    <source>
        <dbReference type="ARBA" id="ARBA00023098"/>
    </source>
</evidence>
<evidence type="ECO:0000313" key="32">
    <source>
        <dbReference type="EMBL" id="CAH1793904.1"/>
    </source>
</evidence>
<dbReference type="Gene3D" id="3.90.190.10">
    <property type="entry name" value="Protein tyrosine phosphatase superfamily"/>
    <property type="match status" value="1"/>
</dbReference>
<dbReference type="PROSITE" id="PS00383">
    <property type="entry name" value="TYR_PHOSPHATASE_1"/>
    <property type="match status" value="1"/>
</dbReference>
<keyword evidence="9" id="KW-0963">Cytoplasm</keyword>
<dbReference type="EC" id="3.1.3.67" evidence="6"/>
<proteinExistence type="inferred from homology"/>
<keyword evidence="16" id="KW-0443">Lipid metabolism</keyword>
<evidence type="ECO:0000256" key="14">
    <source>
        <dbReference type="ARBA" id="ARBA00022912"/>
    </source>
</evidence>
<evidence type="ECO:0000256" key="18">
    <source>
        <dbReference type="ARBA" id="ARBA00023273"/>
    </source>
</evidence>
<feature type="region of interest" description="Disordered" evidence="31">
    <location>
        <begin position="350"/>
        <end position="425"/>
    </location>
</feature>
<dbReference type="GO" id="GO:0043197">
    <property type="term" value="C:dendritic spine"/>
    <property type="evidence" value="ECO:0007669"/>
    <property type="project" value="UniProtKB-SubCell"/>
</dbReference>